<dbReference type="InterPro" id="IPR009003">
    <property type="entry name" value="Peptidase_S1_PA"/>
</dbReference>
<proteinExistence type="predicted"/>
<dbReference type="Proteomes" id="UP000794436">
    <property type="component" value="Unassembled WGS sequence"/>
</dbReference>
<dbReference type="Pfam" id="PF13365">
    <property type="entry name" value="Trypsin_2"/>
    <property type="match status" value="1"/>
</dbReference>
<dbReference type="Gene3D" id="2.40.10.10">
    <property type="entry name" value="Trypsin-like serine proteases"/>
    <property type="match status" value="2"/>
</dbReference>
<name>A0A8K1CNA0_PYTOL</name>
<reference evidence="3" key="1">
    <citation type="submission" date="2019-03" db="EMBL/GenBank/DDBJ databases">
        <title>Long read genome sequence of the mycoparasitic Pythium oligandrum ATCC 38472 isolated from sugarbeet rhizosphere.</title>
        <authorList>
            <person name="Gaulin E."/>
        </authorList>
    </citation>
    <scope>NUCLEOTIDE SEQUENCE</scope>
    <source>
        <strain evidence="3">ATCC 38472_TT</strain>
    </source>
</reference>
<keyword evidence="1" id="KW-0843">Virulence</keyword>
<keyword evidence="2" id="KW-0732">Signal</keyword>
<feature type="chain" id="PRO_5035461354" description="Serine protease" evidence="2">
    <location>
        <begin position="19"/>
        <end position="401"/>
    </location>
</feature>
<sequence length="401" mass="43189">MMRLGFLALACSMGAVHAATSPVTSLLDQLKGQIVGNSIAITNGTLTTCEPKQWTYYKRSAPYLSVHFKHFSLGDDDVLTISSPDGNETHKIDPPDGVTTFSSSRVPGPTAVITFTPGSCSPDNFGLEIDVLEYTFGDTVMKEDVCGGANQNVAAVCYKNREGVDPKVYTSSFAVARLIKTDPDGPRSACTGWLLGSQGHLMTNHHCIKDADEANRTNFEFMVQSPTCDNSCKSLGDCRDYGKEESIGSDFIYANEKYDYAIVKLRKKPCLLNGKYGYFSLRRAEPVEKEPIYMVQHPNGGGKMITFEQDIDNTGSGASNSGTMPAIVEVVNDENELGDFWTSYFADTEPGSSGSPVVSATSHQVIALHSNGACKNSGAPSHLIIKDIEANNLGLPADAFA</sequence>
<dbReference type="SUPFAM" id="SSF50494">
    <property type="entry name" value="Trypsin-like serine proteases"/>
    <property type="match status" value="1"/>
</dbReference>
<organism evidence="3 4">
    <name type="scientific">Pythium oligandrum</name>
    <name type="common">Mycoparasitic fungus</name>
    <dbReference type="NCBI Taxonomy" id="41045"/>
    <lineage>
        <taxon>Eukaryota</taxon>
        <taxon>Sar</taxon>
        <taxon>Stramenopiles</taxon>
        <taxon>Oomycota</taxon>
        <taxon>Peronosporomycetes</taxon>
        <taxon>Pythiales</taxon>
        <taxon>Pythiaceae</taxon>
        <taxon>Pythium</taxon>
    </lineage>
</organism>
<evidence type="ECO:0000256" key="1">
    <source>
        <dbReference type="ARBA" id="ARBA00023026"/>
    </source>
</evidence>
<dbReference type="EMBL" id="SPLM01000007">
    <property type="protein sequence ID" value="TMW66697.1"/>
    <property type="molecule type" value="Genomic_DNA"/>
</dbReference>
<gene>
    <name evidence="3" type="ORF">Poli38472_014009</name>
</gene>
<feature type="signal peptide" evidence="2">
    <location>
        <begin position="1"/>
        <end position="18"/>
    </location>
</feature>
<dbReference type="InterPro" id="IPR043504">
    <property type="entry name" value="Peptidase_S1_PA_chymotrypsin"/>
</dbReference>
<dbReference type="AlphaFoldDB" id="A0A8K1CNA0"/>
<dbReference type="PANTHER" id="PTHR36234:SF5">
    <property type="entry name" value="LYSYL ENDOPEPTIDASE"/>
    <property type="match status" value="1"/>
</dbReference>
<evidence type="ECO:0000256" key="2">
    <source>
        <dbReference type="SAM" id="SignalP"/>
    </source>
</evidence>
<accession>A0A8K1CNA0</accession>
<evidence type="ECO:0000313" key="4">
    <source>
        <dbReference type="Proteomes" id="UP000794436"/>
    </source>
</evidence>
<evidence type="ECO:0000313" key="3">
    <source>
        <dbReference type="EMBL" id="TMW66697.1"/>
    </source>
</evidence>
<dbReference type="OrthoDB" id="150638at2759"/>
<evidence type="ECO:0008006" key="5">
    <source>
        <dbReference type="Google" id="ProtNLM"/>
    </source>
</evidence>
<comment type="caution">
    <text evidence="3">The sequence shown here is derived from an EMBL/GenBank/DDBJ whole genome shotgun (WGS) entry which is preliminary data.</text>
</comment>
<protein>
    <recommendedName>
        <fullName evidence="5">Serine protease</fullName>
    </recommendedName>
</protein>
<keyword evidence="4" id="KW-1185">Reference proteome</keyword>
<dbReference type="PANTHER" id="PTHR36234">
    <property type="entry name" value="LYSYL ENDOPEPTIDASE"/>
    <property type="match status" value="1"/>
</dbReference>